<dbReference type="OrthoDB" id="9802328at2"/>
<feature type="domain" description="Aminotransferase class I/classII large" evidence="7">
    <location>
        <begin position="31"/>
        <end position="387"/>
    </location>
</feature>
<dbReference type="PROSITE" id="PS00105">
    <property type="entry name" value="AA_TRANSFER_CLASS_1"/>
    <property type="match status" value="1"/>
</dbReference>
<keyword evidence="3 6" id="KW-0032">Aminotransferase</keyword>
<dbReference type="STRING" id="1121025.SAMN02745249_00203"/>
<sequence>MKLSKRIQNVAPSATLAASQKANDLKAQGIDVISLTVGESDFDTPEYIAQAAIKTVKEHTGDRYTPVNGIPELRQAIADSYKRDADVRYDLDQVFVGTGAKNVLFTLFQVLVDPGDEVIIPVPYWVSFSEHVKMAEGKPVFVQGPYEDSYKITVEDLEKAYTDQTVALLLNSPSNPSGVVYSQEEIQAIGEWAVEKDVVIVADEIYSRLIYNGQEPVSFVRTTDDVRNQTIIVNGASKTYAMTGWRIGYALGNKEIIAAVSKYASQANGNPTGISQHAVIAAYNEETDEVEKMRQSFEQRLNKAYDLIVSIPGFKLANKPSGAFYLFPDVTEAAKMTGYDSVEDFNLALIEEAHVVTVVGSSFGISDCLRFSYAVDEATFAEGVQRIKEFIEEKRK</sequence>
<comment type="cofactor">
    <cofactor evidence="1 6">
        <name>pyridoxal 5'-phosphate</name>
        <dbReference type="ChEBI" id="CHEBI:597326"/>
    </cofactor>
</comment>
<protein>
    <recommendedName>
        <fullName evidence="6">Aminotransferase</fullName>
        <ecNumber evidence="6">2.6.1.-</ecNumber>
    </recommendedName>
</protein>
<gene>
    <name evidence="8" type="ORF">SAMN02745249_00203</name>
</gene>
<dbReference type="InterPro" id="IPR004839">
    <property type="entry name" value="Aminotransferase_I/II_large"/>
</dbReference>
<evidence type="ECO:0000313" key="8">
    <source>
        <dbReference type="EMBL" id="SHE32306.1"/>
    </source>
</evidence>
<proteinExistence type="inferred from homology"/>
<evidence type="ECO:0000313" key="9">
    <source>
        <dbReference type="Proteomes" id="UP000184128"/>
    </source>
</evidence>
<keyword evidence="9" id="KW-1185">Reference proteome</keyword>
<evidence type="ECO:0000259" key="7">
    <source>
        <dbReference type="Pfam" id="PF00155"/>
    </source>
</evidence>
<evidence type="ECO:0000256" key="5">
    <source>
        <dbReference type="ARBA" id="ARBA00022898"/>
    </source>
</evidence>
<evidence type="ECO:0000256" key="3">
    <source>
        <dbReference type="ARBA" id="ARBA00022576"/>
    </source>
</evidence>
<dbReference type="Proteomes" id="UP000184128">
    <property type="component" value="Unassembled WGS sequence"/>
</dbReference>
<name>A0A1M4SJD8_9LACT</name>
<keyword evidence="4 6" id="KW-0808">Transferase</keyword>
<dbReference type="AlphaFoldDB" id="A0A1M4SJD8"/>
<evidence type="ECO:0000256" key="1">
    <source>
        <dbReference type="ARBA" id="ARBA00001933"/>
    </source>
</evidence>
<dbReference type="Gene3D" id="3.90.1150.10">
    <property type="entry name" value="Aspartate Aminotransferase, domain 1"/>
    <property type="match status" value="1"/>
</dbReference>
<dbReference type="FunFam" id="3.40.640.10:FF:000033">
    <property type="entry name" value="Aspartate aminotransferase"/>
    <property type="match status" value="1"/>
</dbReference>
<dbReference type="InterPro" id="IPR004838">
    <property type="entry name" value="NHTrfase_class1_PyrdxlP-BS"/>
</dbReference>
<dbReference type="PANTHER" id="PTHR46383:SF1">
    <property type="entry name" value="ASPARTATE AMINOTRANSFERASE"/>
    <property type="match status" value="1"/>
</dbReference>
<dbReference type="InterPro" id="IPR015422">
    <property type="entry name" value="PyrdxlP-dep_Trfase_small"/>
</dbReference>
<evidence type="ECO:0000256" key="6">
    <source>
        <dbReference type="RuleBase" id="RU000481"/>
    </source>
</evidence>
<dbReference type="GO" id="GO:0008483">
    <property type="term" value="F:transaminase activity"/>
    <property type="evidence" value="ECO:0007669"/>
    <property type="project" value="UniProtKB-KW"/>
</dbReference>
<dbReference type="EMBL" id="FQUF01000003">
    <property type="protein sequence ID" value="SHE32306.1"/>
    <property type="molecule type" value="Genomic_DNA"/>
</dbReference>
<dbReference type="EC" id="2.6.1.-" evidence="6"/>
<dbReference type="PRINTS" id="PR00753">
    <property type="entry name" value="ACCSYNTHASE"/>
</dbReference>
<dbReference type="InterPro" id="IPR015424">
    <property type="entry name" value="PyrdxlP-dep_Trfase"/>
</dbReference>
<keyword evidence="5" id="KW-0663">Pyridoxal phosphate</keyword>
<evidence type="ECO:0000256" key="2">
    <source>
        <dbReference type="ARBA" id="ARBA00007441"/>
    </source>
</evidence>
<dbReference type="GO" id="GO:0030170">
    <property type="term" value="F:pyridoxal phosphate binding"/>
    <property type="evidence" value="ECO:0007669"/>
    <property type="project" value="InterPro"/>
</dbReference>
<dbReference type="CDD" id="cd00609">
    <property type="entry name" value="AAT_like"/>
    <property type="match status" value="1"/>
</dbReference>
<dbReference type="Pfam" id="PF00155">
    <property type="entry name" value="Aminotran_1_2"/>
    <property type="match status" value="1"/>
</dbReference>
<comment type="similarity">
    <text evidence="2 6">Belongs to the class-I pyridoxal-phosphate-dependent aminotransferase family.</text>
</comment>
<evidence type="ECO:0000256" key="4">
    <source>
        <dbReference type="ARBA" id="ARBA00022679"/>
    </source>
</evidence>
<reference evidence="8 9" key="1">
    <citation type="submission" date="2016-11" db="EMBL/GenBank/DDBJ databases">
        <authorList>
            <person name="Jaros S."/>
            <person name="Januszkiewicz K."/>
            <person name="Wedrychowicz H."/>
        </authorList>
    </citation>
    <scope>NUCLEOTIDE SEQUENCE [LARGE SCALE GENOMIC DNA]</scope>
    <source>
        <strain evidence="8 9">DSM 15692</strain>
    </source>
</reference>
<dbReference type="RefSeq" id="WP_073294855.1">
    <property type="nucleotide sequence ID" value="NZ_FQUF01000003.1"/>
</dbReference>
<dbReference type="PANTHER" id="PTHR46383">
    <property type="entry name" value="ASPARTATE AMINOTRANSFERASE"/>
    <property type="match status" value="1"/>
</dbReference>
<dbReference type="SUPFAM" id="SSF53383">
    <property type="entry name" value="PLP-dependent transferases"/>
    <property type="match status" value="1"/>
</dbReference>
<dbReference type="GO" id="GO:0006520">
    <property type="term" value="P:amino acid metabolic process"/>
    <property type="evidence" value="ECO:0007669"/>
    <property type="project" value="InterPro"/>
</dbReference>
<dbReference type="Gene3D" id="3.40.640.10">
    <property type="entry name" value="Type I PLP-dependent aspartate aminotransferase-like (Major domain)"/>
    <property type="match status" value="1"/>
</dbReference>
<dbReference type="InterPro" id="IPR050596">
    <property type="entry name" value="AspAT/PAT-like"/>
</dbReference>
<accession>A0A1M4SJD8</accession>
<organism evidence="8 9">
    <name type="scientific">Atopostipes suicloacalis DSM 15692</name>
    <dbReference type="NCBI Taxonomy" id="1121025"/>
    <lineage>
        <taxon>Bacteria</taxon>
        <taxon>Bacillati</taxon>
        <taxon>Bacillota</taxon>
        <taxon>Bacilli</taxon>
        <taxon>Lactobacillales</taxon>
        <taxon>Carnobacteriaceae</taxon>
        <taxon>Atopostipes</taxon>
    </lineage>
</organism>
<dbReference type="InterPro" id="IPR015421">
    <property type="entry name" value="PyrdxlP-dep_Trfase_major"/>
</dbReference>